<dbReference type="Gene3D" id="3.40.430.10">
    <property type="entry name" value="Dihydrofolate Reductase, subunit A"/>
    <property type="match status" value="1"/>
</dbReference>
<dbReference type="InterPro" id="IPR024072">
    <property type="entry name" value="DHFR-like_dom_sf"/>
</dbReference>
<dbReference type="GO" id="GO:0008703">
    <property type="term" value="F:5-amino-6-(5-phosphoribosylamino)uracil reductase activity"/>
    <property type="evidence" value="ECO:0007669"/>
    <property type="project" value="InterPro"/>
</dbReference>
<gene>
    <name evidence="2" type="ORF">EPA93_27055</name>
</gene>
<dbReference type="RefSeq" id="WP_129890497.1">
    <property type="nucleotide sequence ID" value="NZ_CP035758.1"/>
</dbReference>
<dbReference type="InterPro" id="IPR050765">
    <property type="entry name" value="Riboflavin_Biosynth_HTPR"/>
</dbReference>
<organism evidence="2 3">
    <name type="scientific">Ktedonosporobacter rubrisoli</name>
    <dbReference type="NCBI Taxonomy" id="2509675"/>
    <lineage>
        <taxon>Bacteria</taxon>
        <taxon>Bacillati</taxon>
        <taxon>Chloroflexota</taxon>
        <taxon>Ktedonobacteria</taxon>
        <taxon>Ktedonobacterales</taxon>
        <taxon>Ktedonosporobacteraceae</taxon>
        <taxon>Ktedonosporobacter</taxon>
    </lineage>
</organism>
<dbReference type="Pfam" id="PF01872">
    <property type="entry name" value="RibD_C"/>
    <property type="match status" value="1"/>
</dbReference>
<dbReference type="PANTHER" id="PTHR38011:SF11">
    <property type="entry name" value="2,5-DIAMINO-6-RIBOSYLAMINO-4(3H)-PYRIMIDINONE 5'-PHOSPHATE REDUCTASE"/>
    <property type="match status" value="1"/>
</dbReference>
<keyword evidence="3" id="KW-1185">Reference proteome</keyword>
<dbReference type="GO" id="GO:0009231">
    <property type="term" value="P:riboflavin biosynthetic process"/>
    <property type="evidence" value="ECO:0007669"/>
    <property type="project" value="InterPro"/>
</dbReference>
<dbReference type="Proteomes" id="UP000290365">
    <property type="component" value="Chromosome"/>
</dbReference>
<dbReference type="KEGG" id="kbs:EPA93_27055"/>
<proteinExistence type="predicted"/>
<evidence type="ECO:0000313" key="3">
    <source>
        <dbReference type="Proteomes" id="UP000290365"/>
    </source>
</evidence>
<sequence length="195" mass="21728">MRKIVVAPFVTLDGVMQAPGEPDEIKHGGWLIPFINDELLKHQLVEYLTADGLLLGRLTYHMFSTSWPTMTDEGLIEGMSARMNEMPKYVVSKTLTETPWNNSRLLEGDLAQAIARLKQGGDRNIIVGGSCDLVHSLIQQDLVDEYQFIVAPVIVGNGKHVFRDGTEKMKTLKLTGTKIFSNGVMVLTYQPLRNA</sequence>
<dbReference type="SUPFAM" id="SSF53597">
    <property type="entry name" value="Dihydrofolate reductase-like"/>
    <property type="match status" value="1"/>
</dbReference>
<evidence type="ECO:0000313" key="2">
    <source>
        <dbReference type="EMBL" id="QBD79445.1"/>
    </source>
</evidence>
<protein>
    <submittedName>
        <fullName evidence="2">Dihydrofolate reductase</fullName>
    </submittedName>
</protein>
<dbReference type="InterPro" id="IPR002734">
    <property type="entry name" value="RibDG_C"/>
</dbReference>
<dbReference type="EMBL" id="CP035758">
    <property type="protein sequence ID" value="QBD79445.1"/>
    <property type="molecule type" value="Genomic_DNA"/>
</dbReference>
<dbReference type="AlphaFoldDB" id="A0A4P6JVI4"/>
<name>A0A4P6JVI4_KTERU</name>
<accession>A0A4P6JVI4</accession>
<feature type="domain" description="Bacterial bifunctional deaminase-reductase C-terminal" evidence="1">
    <location>
        <begin position="2"/>
        <end position="185"/>
    </location>
</feature>
<evidence type="ECO:0000259" key="1">
    <source>
        <dbReference type="Pfam" id="PF01872"/>
    </source>
</evidence>
<reference evidence="2 3" key="1">
    <citation type="submission" date="2019-01" db="EMBL/GenBank/DDBJ databases">
        <title>Ktedonosporobacter rubrisoli SCAWS-G2.</title>
        <authorList>
            <person name="Huang Y."/>
            <person name="Yan B."/>
        </authorList>
    </citation>
    <scope>NUCLEOTIDE SEQUENCE [LARGE SCALE GENOMIC DNA]</scope>
    <source>
        <strain evidence="2 3">SCAWS-G2</strain>
    </source>
</reference>
<dbReference type="PANTHER" id="PTHR38011">
    <property type="entry name" value="DIHYDROFOLATE REDUCTASE FAMILY PROTEIN (AFU_ORTHOLOGUE AFUA_8G06820)"/>
    <property type="match status" value="1"/>
</dbReference>
<dbReference type="OrthoDB" id="195113at2"/>